<gene>
    <name evidence="2" type="ORF">AVEN_248207_1</name>
</gene>
<reference evidence="2 3" key="1">
    <citation type="journal article" date="2019" name="Sci. Rep.">
        <title>Orb-weaving spider Araneus ventricosus genome elucidates the spidroin gene catalogue.</title>
        <authorList>
            <person name="Kono N."/>
            <person name="Nakamura H."/>
            <person name="Ohtoshi R."/>
            <person name="Moran D.A.P."/>
            <person name="Shinohara A."/>
            <person name="Yoshida Y."/>
            <person name="Fujiwara M."/>
            <person name="Mori M."/>
            <person name="Tomita M."/>
            <person name="Arakawa K."/>
        </authorList>
    </citation>
    <scope>NUCLEOTIDE SEQUENCE [LARGE SCALE GENOMIC DNA]</scope>
</reference>
<dbReference type="PANTHER" id="PTHR47326:SF1">
    <property type="entry name" value="HTH PSQ-TYPE DOMAIN-CONTAINING PROTEIN"/>
    <property type="match status" value="1"/>
</dbReference>
<dbReference type="Gene3D" id="3.30.420.10">
    <property type="entry name" value="Ribonuclease H-like superfamily/Ribonuclease H"/>
    <property type="match status" value="1"/>
</dbReference>
<dbReference type="InterPro" id="IPR036397">
    <property type="entry name" value="RNaseH_sf"/>
</dbReference>
<proteinExistence type="predicted"/>
<feature type="signal peptide" evidence="1">
    <location>
        <begin position="1"/>
        <end position="29"/>
    </location>
</feature>
<protein>
    <submittedName>
        <fullName evidence="2">Uncharacterized protein</fullName>
    </submittedName>
</protein>
<dbReference type="AlphaFoldDB" id="A0A4Y2J8F4"/>
<evidence type="ECO:0000313" key="2">
    <source>
        <dbReference type="EMBL" id="GBM86310.1"/>
    </source>
</evidence>
<evidence type="ECO:0000313" key="3">
    <source>
        <dbReference type="Proteomes" id="UP000499080"/>
    </source>
</evidence>
<dbReference type="PANTHER" id="PTHR47326">
    <property type="entry name" value="TRANSPOSABLE ELEMENT TC3 TRANSPOSASE-LIKE PROTEIN"/>
    <property type="match status" value="1"/>
</dbReference>
<dbReference type="Proteomes" id="UP000499080">
    <property type="component" value="Unassembled WGS sequence"/>
</dbReference>
<organism evidence="2 3">
    <name type="scientific">Araneus ventricosus</name>
    <name type="common">Orbweaver spider</name>
    <name type="synonym">Epeira ventricosa</name>
    <dbReference type="NCBI Taxonomy" id="182803"/>
    <lineage>
        <taxon>Eukaryota</taxon>
        <taxon>Metazoa</taxon>
        <taxon>Ecdysozoa</taxon>
        <taxon>Arthropoda</taxon>
        <taxon>Chelicerata</taxon>
        <taxon>Arachnida</taxon>
        <taxon>Araneae</taxon>
        <taxon>Araneomorphae</taxon>
        <taxon>Entelegynae</taxon>
        <taxon>Araneoidea</taxon>
        <taxon>Araneidae</taxon>
        <taxon>Araneus</taxon>
    </lineage>
</organism>
<keyword evidence="3" id="KW-1185">Reference proteome</keyword>
<comment type="caution">
    <text evidence="2">The sequence shown here is derived from an EMBL/GenBank/DDBJ whole genome shotgun (WGS) entry which is preliminary data.</text>
</comment>
<feature type="chain" id="PRO_5021229174" evidence="1">
    <location>
        <begin position="30"/>
        <end position="132"/>
    </location>
</feature>
<accession>A0A4Y2J8F4</accession>
<dbReference type="OrthoDB" id="6471071at2759"/>
<dbReference type="GO" id="GO:0003676">
    <property type="term" value="F:nucleic acid binding"/>
    <property type="evidence" value="ECO:0007669"/>
    <property type="project" value="InterPro"/>
</dbReference>
<keyword evidence="1" id="KW-0732">Signal</keyword>
<name>A0A4Y2J8F4_ARAVE</name>
<evidence type="ECO:0000256" key="1">
    <source>
        <dbReference type="SAM" id="SignalP"/>
    </source>
</evidence>
<dbReference type="EMBL" id="BGPR01003301">
    <property type="protein sequence ID" value="GBM86310.1"/>
    <property type="molecule type" value="Genomic_DNA"/>
</dbReference>
<sequence>MPSDPISPIPGDECVLLCVSLIVWGLALSSQNKTPSRELPHRWIGRAGLDDAPLLSWPPRSPDLTPCDFFLWGYVNDKVYVPTMPITLQALQERITAAVTDIDGNMLLNVWSELDYRWDVRLVTKGAHIEHL</sequence>